<reference evidence="3" key="1">
    <citation type="submission" date="2020-01" db="EMBL/GenBank/DDBJ databases">
        <title>Muricauda ochracea sp. nov., isolated from a tidal flat of Garorim bay in Korea.</title>
        <authorList>
            <person name="Kim D."/>
            <person name="Yoo Y."/>
            <person name="Kim J.-J."/>
        </authorList>
    </citation>
    <scope>NUCLEOTIDE SEQUENCE</scope>
    <source>
        <strain evidence="3">JGD-17</strain>
    </source>
</reference>
<dbReference type="RefSeq" id="WP_166523105.1">
    <property type="nucleotide sequence ID" value="NZ_JAAABI010000002.1"/>
</dbReference>
<dbReference type="InterPro" id="IPR018677">
    <property type="entry name" value="DUF2157"/>
</dbReference>
<name>A0A964TBA7_9FLAO</name>
<feature type="transmembrane region" description="Helical" evidence="1">
    <location>
        <begin position="261"/>
        <end position="280"/>
    </location>
</feature>
<proteinExistence type="predicted"/>
<feature type="transmembrane region" description="Helical" evidence="1">
    <location>
        <begin position="72"/>
        <end position="92"/>
    </location>
</feature>
<feature type="transmembrane region" description="Helical" evidence="1">
    <location>
        <begin position="44"/>
        <end position="66"/>
    </location>
</feature>
<accession>A0A964TBA7</accession>
<feature type="domain" description="DUF2157" evidence="2">
    <location>
        <begin position="37"/>
        <end position="151"/>
    </location>
</feature>
<evidence type="ECO:0000313" key="3">
    <source>
        <dbReference type="EMBL" id="NAY91697.1"/>
    </source>
</evidence>
<feature type="transmembrane region" description="Helical" evidence="1">
    <location>
        <begin position="208"/>
        <end position="229"/>
    </location>
</feature>
<dbReference type="AlphaFoldDB" id="A0A964TBA7"/>
<keyword evidence="4" id="KW-1185">Reference proteome</keyword>
<protein>
    <submittedName>
        <fullName evidence="3">DUF2157 domain-containing protein</fullName>
    </submittedName>
</protein>
<feature type="transmembrane region" description="Helical" evidence="1">
    <location>
        <begin position="151"/>
        <end position="170"/>
    </location>
</feature>
<evidence type="ECO:0000259" key="2">
    <source>
        <dbReference type="Pfam" id="PF09925"/>
    </source>
</evidence>
<gene>
    <name evidence="3" type="ORF">GTQ34_07195</name>
</gene>
<dbReference type="Pfam" id="PF09925">
    <property type="entry name" value="DUF2157"/>
    <property type="match status" value="1"/>
</dbReference>
<dbReference type="Proteomes" id="UP000667650">
    <property type="component" value="Unassembled WGS sequence"/>
</dbReference>
<feature type="transmembrane region" description="Helical" evidence="1">
    <location>
        <begin position="235"/>
        <end position="254"/>
    </location>
</feature>
<feature type="transmembrane region" description="Helical" evidence="1">
    <location>
        <begin position="101"/>
        <end position="121"/>
    </location>
</feature>
<dbReference type="EMBL" id="JAAABI010000002">
    <property type="protein sequence ID" value="NAY91697.1"/>
    <property type="molecule type" value="Genomic_DNA"/>
</dbReference>
<feature type="transmembrane region" description="Helical" evidence="1">
    <location>
        <begin position="176"/>
        <end position="196"/>
    </location>
</feature>
<keyword evidence="1" id="KW-0812">Transmembrane</keyword>
<sequence>MPKITREDIQIITKHSNWPENSVAKALKNHVYTGKKAWHRFISLFLLVLGVSFTVLGIIFFFAYNWDKLHKFIKIGILEGLVIIGVLGVLVAQRKPLIQRIILTATTMLVGVLYAVFGQVYQTGANAYDFFLGWTLFVTVWAIVSNFPPLWVIYIALVNITVVLYAEQVANDWSEMYVFALLFTINVLFLVLFLWLPKFLPLKVSPVWFTNVLALTAIAFSTIGIIKGIGRGQDVFFNVLLIMTPVVYGLGIWYGLVMKRGFYLAIVPFSIIIIISAFLLNESDDAGMLLTIGVFIVTAVTFLIRFLNQIQKKWAS</sequence>
<evidence type="ECO:0000256" key="1">
    <source>
        <dbReference type="SAM" id="Phobius"/>
    </source>
</evidence>
<evidence type="ECO:0000313" key="4">
    <source>
        <dbReference type="Proteomes" id="UP000667650"/>
    </source>
</evidence>
<feature type="transmembrane region" description="Helical" evidence="1">
    <location>
        <begin position="286"/>
        <end position="307"/>
    </location>
</feature>
<organism evidence="3 4">
    <name type="scientific">Flagellimonas ochracea</name>
    <dbReference type="NCBI Taxonomy" id="2696472"/>
    <lineage>
        <taxon>Bacteria</taxon>
        <taxon>Pseudomonadati</taxon>
        <taxon>Bacteroidota</taxon>
        <taxon>Flavobacteriia</taxon>
        <taxon>Flavobacteriales</taxon>
        <taxon>Flavobacteriaceae</taxon>
        <taxon>Flagellimonas</taxon>
    </lineage>
</organism>
<comment type="caution">
    <text evidence="3">The sequence shown here is derived from an EMBL/GenBank/DDBJ whole genome shotgun (WGS) entry which is preliminary data.</text>
</comment>
<keyword evidence="1" id="KW-1133">Transmembrane helix</keyword>
<keyword evidence="1" id="KW-0472">Membrane</keyword>